<name>R4KIB1_CLOPA</name>
<keyword evidence="1" id="KW-1133">Transmembrane helix</keyword>
<organism evidence="2 3">
    <name type="scientific">Clostridium pasteurianum BC1</name>
    <dbReference type="NCBI Taxonomy" id="86416"/>
    <lineage>
        <taxon>Bacteria</taxon>
        <taxon>Bacillati</taxon>
        <taxon>Bacillota</taxon>
        <taxon>Clostridia</taxon>
        <taxon>Eubacteriales</taxon>
        <taxon>Clostridiaceae</taxon>
        <taxon>Clostridium</taxon>
    </lineage>
</organism>
<sequence length="48" mass="5759">MNKLVSGVINKIYGFYFSWGFYFSAGYYYCTKKFHIFSHNEFNRLVAV</sequence>
<evidence type="ECO:0000313" key="3">
    <source>
        <dbReference type="Proteomes" id="UP000013523"/>
    </source>
</evidence>
<keyword evidence="1" id="KW-0812">Transmembrane</keyword>
<protein>
    <submittedName>
        <fullName evidence="2">Uncharacterized protein</fullName>
    </submittedName>
</protein>
<dbReference type="STRING" id="86416.Clopa_4666"/>
<keyword evidence="1" id="KW-0472">Membrane</keyword>
<dbReference type="AlphaFoldDB" id="R4KIB1"/>
<gene>
    <name evidence="2" type="ORF">Clopa_4666</name>
</gene>
<feature type="transmembrane region" description="Helical" evidence="1">
    <location>
        <begin position="12"/>
        <end position="30"/>
    </location>
</feature>
<dbReference type="HOGENOM" id="CLU_3151342_0_0_9"/>
<evidence type="ECO:0000313" key="2">
    <source>
        <dbReference type="EMBL" id="AGK99355.1"/>
    </source>
</evidence>
<accession>R4KIB1</accession>
<keyword evidence="3" id="KW-1185">Reference proteome</keyword>
<dbReference type="Proteomes" id="UP000013523">
    <property type="component" value="Chromosome"/>
</dbReference>
<dbReference type="PATRIC" id="fig|86416.3.peg.4656"/>
<reference evidence="2 3" key="1">
    <citation type="submission" date="2012-01" db="EMBL/GenBank/DDBJ databases">
        <title>Complete sequence of chromosome of Clostridium pasteurianum BC1.</title>
        <authorList>
            <consortium name="US DOE Joint Genome Institute"/>
            <person name="Lucas S."/>
            <person name="Han J."/>
            <person name="Lapidus A."/>
            <person name="Cheng J.-F."/>
            <person name="Goodwin L."/>
            <person name="Pitluck S."/>
            <person name="Peters L."/>
            <person name="Mikhailova N."/>
            <person name="Teshima H."/>
            <person name="Detter J.C."/>
            <person name="Han C."/>
            <person name="Tapia R."/>
            <person name="Land M."/>
            <person name="Hauser L."/>
            <person name="Kyrpides N."/>
            <person name="Ivanova N."/>
            <person name="Pagani I."/>
            <person name="Dunn J."/>
            <person name="Taghavi S."/>
            <person name="Francis A."/>
            <person name="van der Lelie D."/>
            <person name="Woyke T."/>
        </authorList>
    </citation>
    <scope>NUCLEOTIDE SEQUENCE [LARGE SCALE GENOMIC DNA]</scope>
    <source>
        <strain evidence="2 3">BC1</strain>
    </source>
</reference>
<dbReference type="EMBL" id="CP003261">
    <property type="protein sequence ID" value="AGK99355.1"/>
    <property type="molecule type" value="Genomic_DNA"/>
</dbReference>
<evidence type="ECO:0000256" key="1">
    <source>
        <dbReference type="SAM" id="Phobius"/>
    </source>
</evidence>
<proteinExistence type="predicted"/>
<dbReference type="KEGG" id="cpas:Clopa_4666"/>